<accession>A0A4Z1EVX2</accession>
<comment type="caution">
    <text evidence="2">The sequence shown here is derived from an EMBL/GenBank/DDBJ whole genome shotgun (WGS) entry which is preliminary data.</text>
</comment>
<dbReference type="OrthoDB" id="539213at2759"/>
<evidence type="ECO:0000313" key="3">
    <source>
        <dbReference type="Proteomes" id="UP000297777"/>
    </source>
</evidence>
<evidence type="ECO:0000256" key="1">
    <source>
        <dbReference type="PROSITE-ProRule" id="PRU00023"/>
    </source>
</evidence>
<keyword evidence="3" id="KW-1185">Reference proteome</keyword>
<dbReference type="SUPFAM" id="SSF48403">
    <property type="entry name" value="Ankyrin repeat"/>
    <property type="match status" value="1"/>
</dbReference>
<keyword evidence="1" id="KW-0040">ANK repeat</keyword>
<dbReference type="Pfam" id="PF00023">
    <property type="entry name" value="Ank"/>
    <property type="match status" value="1"/>
</dbReference>
<dbReference type="InterPro" id="IPR002110">
    <property type="entry name" value="Ankyrin_rpt"/>
</dbReference>
<dbReference type="PROSITE" id="PS50088">
    <property type="entry name" value="ANK_REPEAT"/>
    <property type="match status" value="1"/>
</dbReference>
<dbReference type="PROSITE" id="PS50297">
    <property type="entry name" value="ANK_REP_REGION"/>
    <property type="match status" value="1"/>
</dbReference>
<dbReference type="Proteomes" id="UP000297777">
    <property type="component" value="Unassembled WGS sequence"/>
</dbReference>
<sequence>MAEIGIIASGMGIASLGLQLMDGVRKLKKFWDEVEEAPEDIQYALEELDALSLILSDIHTSMSNLPSIPSATVTSCLELCRRGTDILNTIVKDLNGAISKRRKIGSAKVVLKKDTLDKFRNRLRDAQYMLMLSRQTYSDALQMEHNKLYKENHKLQIEAVQSIENRQLQGFEELKVSITRATNVMSSTLLQARDTVVYDYETKSPVRGRTRPKLDEQAKRFQKKFSTPQLFSSSSYTWDFSGHQAPSGWTFNFRQYYTINLRSRTWKCVTRGDVSRFQVLLKSKRATPFDRTPDGMTLLDLASRFGQYDMCRLLLSQGADPNDSSMTDAMVDPDLLAWLLHNIDPTFKEWNFAERMMFALKVCSRFGGLAHSTADMISLMLHEDQLNEVCCKMVFRNRPEYIGSTFLSIELKKAEFGPTGRFSKAKCFTSIELIEQLIANGSEVFRGGLISCSLSGNTWTYPHVLPYSGICPVSVQLWLEILHDSGTDLLKYGKVEHDHFMDRDPEYESYDFADSTSEWHLWFERKRKMRNGKYQTTCETGYLISFVYGPAIEDWKFWYSLDACWNYYQNFRDFWELVDHPERGMPGAWEECYLQCVFCNFGLELEPDPEVKGKPSKPSPSESKADSWQHELCMVAYFSHTARETLIIVEMNVDASINEPNQPTLGYSFKLIAPSIRKRLSWRSGIMYCSPGQRGYIEARLKSRE</sequence>
<gene>
    <name evidence="2" type="ORF">BTUL_0044g00110</name>
</gene>
<evidence type="ECO:0000313" key="2">
    <source>
        <dbReference type="EMBL" id="TGO15072.1"/>
    </source>
</evidence>
<name>A0A4Z1EVX2_9HELO</name>
<dbReference type="Gene3D" id="1.25.40.20">
    <property type="entry name" value="Ankyrin repeat-containing domain"/>
    <property type="match status" value="1"/>
</dbReference>
<reference evidence="2 3" key="1">
    <citation type="submission" date="2017-12" db="EMBL/GenBank/DDBJ databases">
        <title>Comparative genomics of Botrytis spp.</title>
        <authorList>
            <person name="Valero-Jimenez C.A."/>
            <person name="Tapia P."/>
            <person name="Veloso J."/>
            <person name="Silva-Moreno E."/>
            <person name="Staats M."/>
            <person name="Valdes J.H."/>
            <person name="Van Kan J.A.L."/>
        </authorList>
    </citation>
    <scope>NUCLEOTIDE SEQUENCE [LARGE SCALE GENOMIC DNA]</scope>
    <source>
        <strain evidence="2 3">Bt9001</strain>
    </source>
</reference>
<dbReference type="AlphaFoldDB" id="A0A4Z1EVX2"/>
<dbReference type="SMART" id="SM00248">
    <property type="entry name" value="ANK"/>
    <property type="match status" value="1"/>
</dbReference>
<organism evidence="2 3">
    <name type="scientific">Botrytis tulipae</name>
    <dbReference type="NCBI Taxonomy" id="87230"/>
    <lineage>
        <taxon>Eukaryota</taxon>
        <taxon>Fungi</taxon>
        <taxon>Dikarya</taxon>
        <taxon>Ascomycota</taxon>
        <taxon>Pezizomycotina</taxon>
        <taxon>Leotiomycetes</taxon>
        <taxon>Helotiales</taxon>
        <taxon>Sclerotiniaceae</taxon>
        <taxon>Botrytis</taxon>
    </lineage>
</organism>
<dbReference type="InterPro" id="IPR036770">
    <property type="entry name" value="Ankyrin_rpt-contain_sf"/>
</dbReference>
<feature type="repeat" description="ANK" evidence="1">
    <location>
        <begin position="294"/>
        <end position="326"/>
    </location>
</feature>
<protein>
    <submittedName>
        <fullName evidence="2">Uncharacterized protein</fullName>
    </submittedName>
</protein>
<dbReference type="EMBL" id="PQXH01000044">
    <property type="protein sequence ID" value="TGO15072.1"/>
    <property type="molecule type" value="Genomic_DNA"/>
</dbReference>
<proteinExistence type="predicted"/>